<comment type="catalytic activity">
    <reaction evidence="1">
        <text>ATP + protein L-histidine = ADP + protein N-phospho-L-histidine.</text>
        <dbReference type="EC" id="2.7.13.3"/>
    </reaction>
</comment>
<feature type="domain" description="Histidine kinase" evidence="11">
    <location>
        <begin position="75"/>
        <end position="252"/>
    </location>
</feature>
<dbReference type="InterPro" id="IPR050482">
    <property type="entry name" value="Sensor_HK_TwoCompSys"/>
</dbReference>
<dbReference type="EMBL" id="BMJE01000003">
    <property type="protein sequence ID" value="GGB76476.1"/>
    <property type="molecule type" value="Genomic_DNA"/>
</dbReference>
<dbReference type="RefSeq" id="WP_188620693.1">
    <property type="nucleotide sequence ID" value="NZ_BMJE01000003.1"/>
</dbReference>
<dbReference type="InterPro" id="IPR003594">
    <property type="entry name" value="HATPase_dom"/>
</dbReference>
<gene>
    <name evidence="12" type="ORF">GCM10007424_15600</name>
</gene>
<keyword evidence="13" id="KW-1185">Reference proteome</keyword>
<keyword evidence="8" id="KW-0902">Two-component regulatory system</keyword>
<dbReference type="InterPro" id="IPR036890">
    <property type="entry name" value="HATPase_C_sf"/>
</dbReference>
<dbReference type="Pfam" id="PF07730">
    <property type="entry name" value="HisKA_3"/>
    <property type="match status" value="1"/>
</dbReference>
<keyword evidence="5" id="KW-0547">Nucleotide-binding</keyword>
<dbReference type="Proteomes" id="UP000615760">
    <property type="component" value="Unassembled WGS sequence"/>
</dbReference>
<proteinExistence type="predicted"/>
<dbReference type="Gene3D" id="1.20.5.1930">
    <property type="match status" value="1"/>
</dbReference>
<name>A0ABQ1JU61_9FLAO</name>
<sequence length="253" mass="28691">MEKWQDPQVIALWIGIALMLFFTILIFVIKIAHAGYKKMTEANLREAQTKLEHQKKLLETNLKAQEEERMRIASDLHDSLVGKLTTIRMQGQMGLPLNEIDRLLGESITEARRISHDLTPPLLEYTSLSELIDEQITPWQKKLEIDYNTDVRVEDNLPANIKIQVLRVLQELITNTIKHAEANTICINLRHTTQGLALIVKDNGKGFDTTVLKKGLGLHSLEMRMQYLNATYKVISAPGKGTKTIIAVSTKNV</sequence>
<dbReference type="CDD" id="cd16917">
    <property type="entry name" value="HATPase_UhpB-NarQ-NarX-like"/>
    <property type="match status" value="1"/>
</dbReference>
<evidence type="ECO:0000256" key="8">
    <source>
        <dbReference type="ARBA" id="ARBA00023012"/>
    </source>
</evidence>
<accession>A0ABQ1JU61</accession>
<keyword evidence="3" id="KW-0597">Phosphoprotein</keyword>
<evidence type="ECO:0000256" key="2">
    <source>
        <dbReference type="ARBA" id="ARBA00012438"/>
    </source>
</evidence>
<evidence type="ECO:0000256" key="5">
    <source>
        <dbReference type="ARBA" id="ARBA00022741"/>
    </source>
</evidence>
<keyword evidence="7" id="KW-0067">ATP-binding</keyword>
<evidence type="ECO:0000256" key="3">
    <source>
        <dbReference type="ARBA" id="ARBA00022553"/>
    </source>
</evidence>
<keyword evidence="10" id="KW-0812">Transmembrane</keyword>
<evidence type="ECO:0000313" key="13">
    <source>
        <dbReference type="Proteomes" id="UP000615760"/>
    </source>
</evidence>
<evidence type="ECO:0000256" key="9">
    <source>
        <dbReference type="SAM" id="Coils"/>
    </source>
</evidence>
<keyword evidence="6" id="KW-0418">Kinase</keyword>
<dbReference type="InterPro" id="IPR011712">
    <property type="entry name" value="Sig_transdc_His_kin_sub3_dim/P"/>
</dbReference>
<dbReference type="SUPFAM" id="SSF55874">
    <property type="entry name" value="ATPase domain of HSP90 chaperone/DNA topoisomerase II/histidine kinase"/>
    <property type="match status" value="1"/>
</dbReference>
<comment type="caution">
    <text evidence="12">The sequence shown here is derived from an EMBL/GenBank/DDBJ whole genome shotgun (WGS) entry which is preliminary data.</text>
</comment>
<feature type="coiled-coil region" evidence="9">
    <location>
        <begin position="37"/>
        <end position="75"/>
    </location>
</feature>
<keyword evidence="9" id="KW-0175">Coiled coil</keyword>
<dbReference type="InterPro" id="IPR005467">
    <property type="entry name" value="His_kinase_dom"/>
</dbReference>
<dbReference type="Gene3D" id="3.30.565.10">
    <property type="entry name" value="Histidine kinase-like ATPase, C-terminal domain"/>
    <property type="match status" value="1"/>
</dbReference>
<organism evidence="12 13">
    <name type="scientific">Flavobacterium suaedae</name>
    <dbReference type="NCBI Taxonomy" id="1767027"/>
    <lineage>
        <taxon>Bacteria</taxon>
        <taxon>Pseudomonadati</taxon>
        <taxon>Bacteroidota</taxon>
        <taxon>Flavobacteriia</taxon>
        <taxon>Flavobacteriales</taxon>
        <taxon>Flavobacteriaceae</taxon>
        <taxon>Flavobacterium</taxon>
    </lineage>
</organism>
<dbReference type="PANTHER" id="PTHR24421:SF10">
    <property type="entry name" value="NITRATE_NITRITE SENSOR PROTEIN NARQ"/>
    <property type="match status" value="1"/>
</dbReference>
<dbReference type="Pfam" id="PF02518">
    <property type="entry name" value="HATPase_c"/>
    <property type="match status" value="1"/>
</dbReference>
<dbReference type="PANTHER" id="PTHR24421">
    <property type="entry name" value="NITRATE/NITRITE SENSOR PROTEIN NARX-RELATED"/>
    <property type="match status" value="1"/>
</dbReference>
<dbReference type="EC" id="2.7.13.3" evidence="2"/>
<keyword evidence="10" id="KW-0472">Membrane</keyword>
<evidence type="ECO:0000259" key="11">
    <source>
        <dbReference type="PROSITE" id="PS50109"/>
    </source>
</evidence>
<feature type="transmembrane region" description="Helical" evidence="10">
    <location>
        <begin position="12"/>
        <end position="29"/>
    </location>
</feature>
<evidence type="ECO:0000313" key="12">
    <source>
        <dbReference type="EMBL" id="GGB76476.1"/>
    </source>
</evidence>
<reference evidence="13" key="1">
    <citation type="journal article" date="2019" name="Int. J. Syst. Evol. Microbiol.">
        <title>The Global Catalogue of Microorganisms (GCM) 10K type strain sequencing project: providing services to taxonomists for standard genome sequencing and annotation.</title>
        <authorList>
            <consortium name="The Broad Institute Genomics Platform"/>
            <consortium name="The Broad Institute Genome Sequencing Center for Infectious Disease"/>
            <person name="Wu L."/>
            <person name="Ma J."/>
        </authorList>
    </citation>
    <scope>NUCLEOTIDE SEQUENCE [LARGE SCALE GENOMIC DNA]</scope>
    <source>
        <strain evidence="13">CGMCC 1.15461</strain>
    </source>
</reference>
<dbReference type="PROSITE" id="PS50109">
    <property type="entry name" value="HIS_KIN"/>
    <property type="match status" value="1"/>
</dbReference>
<evidence type="ECO:0000256" key="10">
    <source>
        <dbReference type="SAM" id="Phobius"/>
    </source>
</evidence>
<keyword evidence="4" id="KW-0808">Transferase</keyword>
<evidence type="ECO:0000256" key="7">
    <source>
        <dbReference type="ARBA" id="ARBA00022840"/>
    </source>
</evidence>
<evidence type="ECO:0000256" key="6">
    <source>
        <dbReference type="ARBA" id="ARBA00022777"/>
    </source>
</evidence>
<keyword evidence="10" id="KW-1133">Transmembrane helix</keyword>
<protein>
    <recommendedName>
        <fullName evidence="2">histidine kinase</fullName>
        <ecNumber evidence="2">2.7.13.3</ecNumber>
    </recommendedName>
</protein>
<evidence type="ECO:0000256" key="1">
    <source>
        <dbReference type="ARBA" id="ARBA00000085"/>
    </source>
</evidence>
<evidence type="ECO:0000256" key="4">
    <source>
        <dbReference type="ARBA" id="ARBA00022679"/>
    </source>
</evidence>
<dbReference type="SMART" id="SM00387">
    <property type="entry name" value="HATPase_c"/>
    <property type="match status" value="1"/>
</dbReference>